<dbReference type="PRINTS" id="PR00081">
    <property type="entry name" value="GDHRDH"/>
</dbReference>
<reference evidence="5" key="1">
    <citation type="journal article" date="2019" name="Int. J. Syst. Evol. Microbiol.">
        <title>The Global Catalogue of Microorganisms (GCM) 10K type strain sequencing project: providing services to taxonomists for standard genome sequencing and annotation.</title>
        <authorList>
            <consortium name="The Broad Institute Genomics Platform"/>
            <consortium name="The Broad Institute Genome Sequencing Center for Infectious Disease"/>
            <person name="Wu L."/>
            <person name="Ma J."/>
        </authorList>
    </citation>
    <scope>NUCLEOTIDE SEQUENCE [LARGE SCALE GENOMIC DNA]</scope>
    <source>
        <strain evidence="5">JCM 18720</strain>
    </source>
</reference>
<evidence type="ECO:0000256" key="2">
    <source>
        <dbReference type="ARBA" id="ARBA00023002"/>
    </source>
</evidence>
<dbReference type="PRINTS" id="PR00080">
    <property type="entry name" value="SDRFAMILY"/>
</dbReference>
<comment type="caution">
    <text evidence="4">The sequence shown here is derived from an EMBL/GenBank/DDBJ whole genome shotgun (WGS) entry which is preliminary data.</text>
</comment>
<gene>
    <name evidence="4" type="primary">phbB</name>
    <name evidence="4" type="ORF">GCM10025772_27990</name>
</gene>
<dbReference type="EMBL" id="BAABLF010000029">
    <property type="protein sequence ID" value="GAA5194629.1"/>
    <property type="molecule type" value="Genomic_DNA"/>
</dbReference>
<proteinExistence type="inferred from homology"/>
<dbReference type="PANTHER" id="PTHR42879">
    <property type="entry name" value="3-OXOACYL-(ACYL-CARRIER-PROTEIN) REDUCTASE"/>
    <property type="match status" value="1"/>
</dbReference>
<accession>A0ABP9SGW6</accession>
<dbReference type="NCBIfam" id="TIGR01829">
    <property type="entry name" value="AcAcCoA_reduct"/>
    <property type="match status" value="1"/>
</dbReference>
<dbReference type="RefSeq" id="WP_345317792.1">
    <property type="nucleotide sequence ID" value="NZ_BAABLF010000029.1"/>
</dbReference>
<sequence length="248" mass="26685">MESNTTKIALITGGLGGIGLTLTKALSEAGYQVVAGCRPNSSNAEKHAGELAQSHPSVKVLPFEISNFDECQRVVLDIEETMGPISVLVNNAGITWDGQLKKMSAEQWHSVINTNLDSVFNLSRAVIPSMIDRGYGRIISISSINGEKGQFGQANYAAAKAGMYGFTKSLAQEVASKGITVNTISPGYIETDMIRAIKEEIRESIRQQIPVKRFGQPEEIARAVLFLADENAGFITGSNLSINGGQYM</sequence>
<dbReference type="Pfam" id="PF13561">
    <property type="entry name" value="adh_short_C2"/>
    <property type="match status" value="1"/>
</dbReference>
<dbReference type="InterPro" id="IPR057326">
    <property type="entry name" value="KR_dom"/>
</dbReference>
<dbReference type="PROSITE" id="PS00061">
    <property type="entry name" value="ADH_SHORT"/>
    <property type="match status" value="1"/>
</dbReference>
<dbReference type="InterPro" id="IPR002347">
    <property type="entry name" value="SDR_fam"/>
</dbReference>
<dbReference type="InterPro" id="IPR036291">
    <property type="entry name" value="NAD(P)-bd_dom_sf"/>
</dbReference>
<evidence type="ECO:0000256" key="1">
    <source>
        <dbReference type="ARBA" id="ARBA00006484"/>
    </source>
</evidence>
<dbReference type="InterPro" id="IPR050259">
    <property type="entry name" value="SDR"/>
</dbReference>
<dbReference type="InterPro" id="IPR011283">
    <property type="entry name" value="Acetoacetyl-CoA_reductase"/>
</dbReference>
<keyword evidence="5" id="KW-1185">Reference proteome</keyword>
<dbReference type="SMART" id="SM00822">
    <property type="entry name" value="PKS_KR"/>
    <property type="match status" value="1"/>
</dbReference>
<dbReference type="SUPFAM" id="SSF51735">
    <property type="entry name" value="NAD(P)-binding Rossmann-fold domains"/>
    <property type="match status" value="1"/>
</dbReference>
<evidence type="ECO:0000313" key="5">
    <source>
        <dbReference type="Proteomes" id="UP001501600"/>
    </source>
</evidence>
<name>A0ABP9SGW6_9GAMM</name>
<evidence type="ECO:0000313" key="4">
    <source>
        <dbReference type="EMBL" id="GAA5194629.1"/>
    </source>
</evidence>
<comment type="similarity">
    <text evidence="1">Belongs to the short-chain dehydrogenases/reductases (SDR) family.</text>
</comment>
<protein>
    <submittedName>
        <fullName evidence="4">Acetoacetyl-CoA reductase</fullName>
    </submittedName>
</protein>
<organism evidence="4 5">
    <name type="scientific">Ferrimonas gelatinilytica</name>
    <dbReference type="NCBI Taxonomy" id="1255257"/>
    <lineage>
        <taxon>Bacteria</taxon>
        <taxon>Pseudomonadati</taxon>
        <taxon>Pseudomonadota</taxon>
        <taxon>Gammaproteobacteria</taxon>
        <taxon>Alteromonadales</taxon>
        <taxon>Ferrimonadaceae</taxon>
        <taxon>Ferrimonas</taxon>
    </lineage>
</organism>
<dbReference type="NCBIfam" id="NF009466">
    <property type="entry name" value="PRK12826.1-2"/>
    <property type="match status" value="1"/>
</dbReference>
<dbReference type="InterPro" id="IPR020904">
    <property type="entry name" value="Sc_DH/Rdtase_CS"/>
</dbReference>
<dbReference type="PANTHER" id="PTHR42879:SF2">
    <property type="entry name" value="3-OXOACYL-[ACYL-CARRIER-PROTEIN] REDUCTASE FABG"/>
    <property type="match status" value="1"/>
</dbReference>
<keyword evidence="2" id="KW-0560">Oxidoreductase</keyword>
<evidence type="ECO:0000259" key="3">
    <source>
        <dbReference type="SMART" id="SM00822"/>
    </source>
</evidence>
<feature type="domain" description="Ketoreductase" evidence="3">
    <location>
        <begin position="7"/>
        <end position="187"/>
    </location>
</feature>
<dbReference type="Proteomes" id="UP001501600">
    <property type="component" value="Unassembled WGS sequence"/>
</dbReference>
<dbReference type="Gene3D" id="3.40.50.720">
    <property type="entry name" value="NAD(P)-binding Rossmann-like Domain"/>
    <property type="match status" value="1"/>
</dbReference>
<dbReference type="NCBIfam" id="NF009464">
    <property type="entry name" value="PRK12824.1"/>
    <property type="match status" value="1"/>
</dbReference>